<sequence>MDALLEPSEQERRCYYIGLPSFPRLVARSGTEPWTPRVDQWSCPIEKRLRVVDEHAIIEKWNDDSPNSLRCQVVSLIEQRGLYWHAIDVLRIGYQDLPDAPIVVFISVEPGTLSWRDGHSVATQCRLLLAHYKLYDVQCEIKESRLIKLAAPMVLQLPDDAGTSYYAPDMSLISDCVGNVISPIDTPTWGGTSCLYLRDRHTDATYALTCRHVCFGHIEPGHSVEILPSTAPSQSSASIQKHMLQPSTTTFDKTLSTL</sequence>
<reference evidence="1" key="1">
    <citation type="submission" date="2021-09" db="EMBL/GenBank/DDBJ databases">
        <title>A high-quality genome of the endoparasitic fungus Hirsutella rhossiliensis with a comparison of Hirsutella genomes reveals transposable elements contributing to genome size variation.</title>
        <authorList>
            <person name="Lin R."/>
            <person name="Jiao Y."/>
            <person name="Sun X."/>
            <person name="Ling J."/>
            <person name="Xie B."/>
            <person name="Cheng X."/>
        </authorList>
    </citation>
    <scope>NUCLEOTIDE SEQUENCE</scope>
    <source>
        <strain evidence="1">HR02</strain>
    </source>
</reference>
<evidence type="ECO:0000313" key="1">
    <source>
        <dbReference type="EMBL" id="KAH0961636.1"/>
    </source>
</evidence>
<dbReference type="AlphaFoldDB" id="A0A9P8SGC5"/>
<name>A0A9P8SGC5_9HYPO</name>
<dbReference type="Proteomes" id="UP000824596">
    <property type="component" value="Unassembled WGS sequence"/>
</dbReference>
<gene>
    <name evidence="1" type="ORF">HRG_07714</name>
</gene>
<evidence type="ECO:0000313" key="2">
    <source>
        <dbReference type="Proteomes" id="UP000824596"/>
    </source>
</evidence>
<dbReference type="GeneID" id="68356843"/>
<dbReference type="EMBL" id="JAIZPD010000008">
    <property type="protein sequence ID" value="KAH0961636.1"/>
    <property type="molecule type" value="Genomic_DNA"/>
</dbReference>
<dbReference type="OrthoDB" id="5424209at2759"/>
<protein>
    <submittedName>
        <fullName evidence="1">Uncharacterized protein</fullName>
    </submittedName>
</protein>
<proteinExistence type="predicted"/>
<organism evidence="1 2">
    <name type="scientific">Hirsutella rhossiliensis</name>
    <dbReference type="NCBI Taxonomy" id="111463"/>
    <lineage>
        <taxon>Eukaryota</taxon>
        <taxon>Fungi</taxon>
        <taxon>Dikarya</taxon>
        <taxon>Ascomycota</taxon>
        <taxon>Pezizomycotina</taxon>
        <taxon>Sordariomycetes</taxon>
        <taxon>Hypocreomycetidae</taxon>
        <taxon>Hypocreales</taxon>
        <taxon>Ophiocordycipitaceae</taxon>
        <taxon>Hirsutella</taxon>
    </lineage>
</organism>
<accession>A0A9P8SGC5</accession>
<dbReference type="RefSeq" id="XP_044719149.1">
    <property type="nucleotide sequence ID" value="XM_044866185.1"/>
</dbReference>
<comment type="caution">
    <text evidence="1">The sequence shown here is derived from an EMBL/GenBank/DDBJ whole genome shotgun (WGS) entry which is preliminary data.</text>
</comment>
<keyword evidence="2" id="KW-1185">Reference proteome</keyword>